<dbReference type="AlphaFoldDB" id="A0AAJ3CCY3"/>
<sequence>MPTTQLCEPVFWTFCEKPEAWQVWAALLQALLAGAAIWFAARLAVSQERRAVSRRTEVFLKRIEQAALNAAIIKTFFLGNDGEESRESVYSAQAKMFEVFAQSLRAVPLENIVDARLLQPLHNAALSCEQVVDLLRRKIPKTLEENQNWSKALGDAQFALKESYRSAFIVAAEFDSVPMFKRARGWMRNLRMTTIRKKANPR</sequence>
<comment type="caution">
    <text evidence="2">The sequence shown here is derived from an EMBL/GenBank/DDBJ whole genome shotgun (WGS) entry which is preliminary data.</text>
</comment>
<name>A0AAJ3CCY3_XANCA</name>
<keyword evidence="1" id="KW-1133">Transmembrane helix</keyword>
<keyword evidence="1" id="KW-0812">Transmembrane</keyword>
<evidence type="ECO:0000313" key="3">
    <source>
        <dbReference type="Proteomes" id="UP001297361"/>
    </source>
</evidence>
<organism evidence="2 3">
    <name type="scientific">Xanthomonas campestris pv. papavericola</name>
    <dbReference type="NCBI Taxonomy" id="487881"/>
    <lineage>
        <taxon>Bacteria</taxon>
        <taxon>Pseudomonadati</taxon>
        <taxon>Pseudomonadota</taxon>
        <taxon>Gammaproteobacteria</taxon>
        <taxon>Lysobacterales</taxon>
        <taxon>Lysobacteraceae</taxon>
        <taxon>Xanthomonas</taxon>
    </lineage>
</organism>
<keyword evidence="1" id="KW-0472">Membrane</keyword>
<accession>A0AAJ3CCY3</accession>
<dbReference type="EMBL" id="JAJFNJ020000003">
    <property type="protein sequence ID" value="MEC3887388.1"/>
    <property type="molecule type" value="Genomic_DNA"/>
</dbReference>
<protein>
    <submittedName>
        <fullName evidence="2">Uncharacterized protein</fullName>
    </submittedName>
</protein>
<dbReference type="RefSeq" id="WP_076037499.1">
    <property type="nucleotide sequence ID" value="NZ_JAJFNJ020000003.1"/>
</dbReference>
<evidence type="ECO:0000256" key="1">
    <source>
        <dbReference type="SAM" id="Phobius"/>
    </source>
</evidence>
<gene>
    <name evidence="2" type="ORF">LLE72_006365</name>
</gene>
<reference evidence="2" key="2">
    <citation type="submission" date="2024-01" db="EMBL/GenBank/DDBJ databases">
        <title>Long-read genome sequencing of X. campestris pv. papavericola.</title>
        <authorList>
            <person name="Hussain R.M.F."/>
            <person name="Greer S."/>
            <person name="Harrison J."/>
            <person name="Grant M."/>
            <person name="Vicente J."/>
            <person name="Studholme D.J."/>
        </authorList>
    </citation>
    <scope>NUCLEOTIDE SEQUENCE</scope>
    <source>
        <strain evidence="2">NCPPB 2970</strain>
    </source>
</reference>
<proteinExistence type="predicted"/>
<evidence type="ECO:0000313" key="2">
    <source>
        <dbReference type="EMBL" id="MEC3887388.1"/>
    </source>
</evidence>
<feature type="transmembrane region" description="Helical" evidence="1">
    <location>
        <begin position="20"/>
        <end position="45"/>
    </location>
</feature>
<reference evidence="2" key="1">
    <citation type="submission" date="2021-10" db="EMBL/GenBank/DDBJ databases">
        <authorList>
            <person name="Hussein R."/>
            <person name="Harrison J."/>
            <person name="Studholme D.J."/>
            <person name="Vicente J."/>
            <person name="Grant M."/>
        </authorList>
    </citation>
    <scope>NUCLEOTIDE SEQUENCE</scope>
    <source>
        <strain evidence="2">NCPPB 2970</strain>
    </source>
</reference>
<dbReference type="Proteomes" id="UP001297361">
    <property type="component" value="Unassembled WGS sequence"/>
</dbReference>